<protein>
    <submittedName>
        <fullName evidence="5">LacI family DNA-binding transcriptional regulator</fullName>
    </submittedName>
</protein>
<dbReference type="InterPro" id="IPR000843">
    <property type="entry name" value="HTH_LacI"/>
</dbReference>
<dbReference type="Gene3D" id="1.10.260.40">
    <property type="entry name" value="lambda repressor-like DNA-binding domains"/>
    <property type="match status" value="1"/>
</dbReference>
<evidence type="ECO:0000313" key="6">
    <source>
        <dbReference type="Proteomes" id="UP001165393"/>
    </source>
</evidence>
<evidence type="ECO:0000259" key="4">
    <source>
        <dbReference type="PROSITE" id="PS50932"/>
    </source>
</evidence>
<keyword evidence="3" id="KW-0804">Transcription</keyword>
<dbReference type="PRINTS" id="PR00036">
    <property type="entry name" value="HTHLACI"/>
</dbReference>
<dbReference type="InterPro" id="IPR010982">
    <property type="entry name" value="Lambda_DNA-bd_dom_sf"/>
</dbReference>
<accession>A0AA42B8M8</accession>
<dbReference type="Pfam" id="PF00356">
    <property type="entry name" value="LacI"/>
    <property type="match status" value="1"/>
</dbReference>
<evidence type="ECO:0000256" key="1">
    <source>
        <dbReference type="ARBA" id="ARBA00023015"/>
    </source>
</evidence>
<evidence type="ECO:0000313" key="5">
    <source>
        <dbReference type="EMBL" id="MCM2681129.1"/>
    </source>
</evidence>
<dbReference type="SUPFAM" id="SSF47413">
    <property type="entry name" value="lambda repressor-like DNA-binding domains"/>
    <property type="match status" value="1"/>
</dbReference>
<dbReference type="InterPro" id="IPR046335">
    <property type="entry name" value="LacI/GalR-like_sensor"/>
</dbReference>
<dbReference type="SUPFAM" id="SSF53822">
    <property type="entry name" value="Periplasmic binding protein-like I"/>
    <property type="match status" value="1"/>
</dbReference>
<dbReference type="PROSITE" id="PS50932">
    <property type="entry name" value="HTH_LACI_2"/>
    <property type="match status" value="1"/>
</dbReference>
<dbReference type="GO" id="GO:0003700">
    <property type="term" value="F:DNA-binding transcription factor activity"/>
    <property type="evidence" value="ECO:0007669"/>
    <property type="project" value="TreeGrafter"/>
</dbReference>
<gene>
    <name evidence="5" type="ORF">NAF29_15875</name>
</gene>
<proteinExistence type="predicted"/>
<dbReference type="PANTHER" id="PTHR30146:SF109">
    <property type="entry name" value="HTH-TYPE TRANSCRIPTIONAL REGULATOR GALS"/>
    <property type="match status" value="1"/>
</dbReference>
<dbReference type="GO" id="GO:0000976">
    <property type="term" value="F:transcription cis-regulatory region binding"/>
    <property type="evidence" value="ECO:0007669"/>
    <property type="project" value="TreeGrafter"/>
</dbReference>
<organism evidence="5 6">
    <name type="scientific">Echinimonas agarilytica</name>
    <dbReference type="NCBI Taxonomy" id="1215918"/>
    <lineage>
        <taxon>Bacteria</taxon>
        <taxon>Pseudomonadati</taxon>
        <taxon>Pseudomonadota</taxon>
        <taxon>Gammaproteobacteria</taxon>
        <taxon>Alteromonadales</taxon>
        <taxon>Echinimonadaceae</taxon>
        <taxon>Echinimonas</taxon>
    </lineage>
</organism>
<dbReference type="Pfam" id="PF13377">
    <property type="entry name" value="Peripla_BP_3"/>
    <property type="match status" value="1"/>
</dbReference>
<comment type="caution">
    <text evidence="5">The sequence shown here is derived from an EMBL/GenBank/DDBJ whole genome shotgun (WGS) entry which is preliminary data.</text>
</comment>
<dbReference type="CDD" id="cd01392">
    <property type="entry name" value="HTH_LacI"/>
    <property type="match status" value="1"/>
</dbReference>
<dbReference type="AlphaFoldDB" id="A0AA42B8M8"/>
<name>A0AA42B8M8_9GAMM</name>
<evidence type="ECO:0000256" key="2">
    <source>
        <dbReference type="ARBA" id="ARBA00023125"/>
    </source>
</evidence>
<evidence type="ECO:0000256" key="3">
    <source>
        <dbReference type="ARBA" id="ARBA00023163"/>
    </source>
</evidence>
<dbReference type="EMBL" id="JAMQGP010000009">
    <property type="protein sequence ID" value="MCM2681129.1"/>
    <property type="molecule type" value="Genomic_DNA"/>
</dbReference>
<dbReference type="PROSITE" id="PS00356">
    <property type="entry name" value="HTH_LACI_1"/>
    <property type="match status" value="1"/>
</dbReference>
<reference evidence="5 6" key="1">
    <citation type="journal article" date="2013" name="Antonie Van Leeuwenhoek">
        <title>Echinimonas agarilytica gen. nov., sp. nov., a new gammaproteobacterium isolated from the sea urchin Strongylocentrotus intermedius.</title>
        <authorList>
            <person name="Nedashkovskaya O.I."/>
            <person name="Stenkova A.M."/>
            <person name="Zhukova N.V."/>
            <person name="Van Trappen S."/>
            <person name="Lee J.S."/>
            <person name="Kim S.B."/>
        </authorList>
    </citation>
    <scope>NUCLEOTIDE SEQUENCE [LARGE SCALE GENOMIC DNA]</scope>
    <source>
        <strain evidence="5 6">KMM 6351</strain>
    </source>
</reference>
<feature type="domain" description="HTH lacI-type" evidence="4">
    <location>
        <begin position="2"/>
        <end position="56"/>
    </location>
</feature>
<dbReference type="Gene3D" id="3.40.50.2300">
    <property type="match status" value="2"/>
</dbReference>
<dbReference type="SMART" id="SM00354">
    <property type="entry name" value="HTH_LACI"/>
    <property type="match status" value="1"/>
</dbReference>
<dbReference type="Proteomes" id="UP001165393">
    <property type="component" value="Unassembled WGS sequence"/>
</dbReference>
<dbReference type="InterPro" id="IPR028082">
    <property type="entry name" value="Peripla_BP_I"/>
</dbReference>
<sequence length="331" mass="36494">MATIRDIAKAAGVSASSVSRVINNGPKVGEETRKKILAIIKEVGYTPNANAQAINDNQKLAVGIVMPNIQQPFFSAMAHGIEQVAGQLNAQIMLHSSEAHEQGEQEAIETLMEHRYQSMVVHSSVLDDEKLIRYAQTIPGFVLMNRHIEAISGQCVWLEDAEGGRLRAKFAFDYGHRKYAIFCSNRADIGAQCRFVMSKQWLIAKGIEEHDICTIIDSPTYQGGRRAVQDLVASGHSFTAILAHNDEMAIGAMSMLEAQGLSTPDDVSVIGYDDLNIAEFTQPQLTTVKYPIEAMAIVATQMALSLNKNQVQESQRKFHPSMVLRSSFCRL</sequence>
<keyword evidence="1" id="KW-0805">Transcription regulation</keyword>
<dbReference type="RefSeq" id="WP_251262613.1">
    <property type="nucleotide sequence ID" value="NZ_JAMQGP010000009.1"/>
</dbReference>
<dbReference type="PANTHER" id="PTHR30146">
    <property type="entry name" value="LACI-RELATED TRANSCRIPTIONAL REPRESSOR"/>
    <property type="match status" value="1"/>
</dbReference>
<keyword evidence="6" id="KW-1185">Reference proteome</keyword>
<keyword evidence="2 5" id="KW-0238">DNA-binding</keyword>